<dbReference type="EnsemblPlants" id="KQK11957">
    <property type="protein sequence ID" value="KQK11957"/>
    <property type="gene ID" value="BRADI_1g00642v3"/>
</dbReference>
<gene>
    <name evidence="3" type="primary">LOC104581826</name>
    <name evidence="2" type="ORF">BRADI_1g00642v3</name>
</gene>
<evidence type="ECO:0000256" key="1">
    <source>
        <dbReference type="SAM" id="Phobius"/>
    </source>
</evidence>
<protein>
    <submittedName>
        <fullName evidence="2 3">Uncharacterized protein</fullName>
    </submittedName>
</protein>
<reference evidence="3" key="3">
    <citation type="submission" date="2018-08" db="UniProtKB">
        <authorList>
            <consortium name="EnsemblPlants"/>
        </authorList>
    </citation>
    <scope>IDENTIFICATION</scope>
    <source>
        <strain evidence="3">cv. Bd21</strain>
    </source>
</reference>
<keyword evidence="1" id="KW-0472">Membrane</keyword>
<dbReference type="Proteomes" id="UP000008810">
    <property type="component" value="Chromosome 1"/>
</dbReference>
<dbReference type="AlphaFoldDB" id="A0A0Q3GNC5"/>
<feature type="transmembrane region" description="Helical" evidence="1">
    <location>
        <begin position="237"/>
        <end position="260"/>
    </location>
</feature>
<dbReference type="Gramene" id="PNT73746">
    <property type="protein sequence ID" value="PNT73746"/>
    <property type="gene ID" value="BRADI_1g00642v3"/>
</dbReference>
<feature type="transmembrane region" description="Helical" evidence="1">
    <location>
        <begin position="280"/>
        <end position="302"/>
    </location>
</feature>
<dbReference type="RefSeq" id="XP_014751965.1">
    <property type="nucleotide sequence ID" value="XM_014896479.2"/>
</dbReference>
<dbReference type="GeneID" id="104581826"/>
<keyword evidence="1" id="KW-1133">Transmembrane helix</keyword>
<feature type="transmembrane region" description="Helical" evidence="1">
    <location>
        <begin position="21"/>
        <end position="41"/>
    </location>
</feature>
<keyword evidence="4" id="KW-1185">Reference proteome</keyword>
<dbReference type="Gramene" id="KQK11957">
    <property type="protein sequence ID" value="KQK11957"/>
    <property type="gene ID" value="BRADI_1g00642v3"/>
</dbReference>
<accession>A0A0Q3GNC5</accession>
<name>A0A0Q3GNC5_BRADI</name>
<sequence>MGEFAQGLGVLLDLVRFEVGLFFLANGIAVMTNPAITYSIYQNNNSTTSQSHGTDPLSFGNTTNCDKPGKPKHYTHIANLEFYLAVCTLGLMALIQLIKQAVDAVEEREKLQIAADIQSATRIANIAHEESIAAKQALEAAEKAAADARADSDQRHTAYQKALKEARVLVADAAAVAALEQDAVAAVRRLRDKEAFAISLKKFRDGAQDLYADALAKSMAAGVPKGMARLANPQRKVLRFFVLLANVLSGWCSVLGIWTFTDVIDYKLGCREAFKSPSMIVSLVILAIILVLLHVRLIFIAAKRN</sequence>
<dbReference type="KEGG" id="bdi:104581826"/>
<evidence type="ECO:0000313" key="3">
    <source>
        <dbReference type="EnsemblPlants" id="KQK11957"/>
    </source>
</evidence>
<organism evidence="2">
    <name type="scientific">Brachypodium distachyon</name>
    <name type="common">Purple false brome</name>
    <name type="synonym">Trachynia distachya</name>
    <dbReference type="NCBI Taxonomy" id="15368"/>
    <lineage>
        <taxon>Eukaryota</taxon>
        <taxon>Viridiplantae</taxon>
        <taxon>Streptophyta</taxon>
        <taxon>Embryophyta</taxon>
        <taxon>Tracheophyta</taxon>
        <taxon>Spermatophyta</taxon>
        <taxon>Magnoliopsida</taxon>
        <taxon>Liliopsida</taxon>
        <taxon>Poales</taxon>
        <taxon>Poaceae</taxon>
        <taxon>BOP clade</taxon>
        <taxon>Pooideae</taxon>
        <taxon>Stipodae</taxon>
        <taxon>Brachypodieae</taxon>
        <taxon>Brachypodium</taxon>
    </lineage>
</organism>
<reference evidence="2" key="2">
    <citation type="submission" date="2017-06" db="EMBL/GenBank/DDBJ databases">
        <title>WGS assembly of Brachypodium distachyon.</title>
        <authorList>
            <consortium name="The International Brachypodium Initiative"/>
            <person name="Lucas S."/>
            <person name="Harmon-Smith M."/>
            <person name="Lail K."/>
            <person name="Tice H."/>
            <person name="Grimwood J."/>
            <person name="Bruce D."/>
            <person name="Barry K."/>
            <person name="Shu S."/>
            <person name="Lindquist E."/>
            <person name="Wang M."/>
            <person name="Pitluck S."/>
            <person name="Vogel J.P."/>
            <person name="Garvin D.F."/>
            <person name="Mockler T.C."/>
            <person name="Schmutz J."/>
            <person name="Rokhsar D."/>
            <person name="Bevan M.W."/>
        </authorList>
    </citation>
    <scope>NUCLEOTIDE SEQUENCE</scope>
    <source>
        <strain evidence="2">Bd21</strain>
    </source>
</reference>
<proteinExistence type="predicted"/>
<reference evidence="2 3" key="1">
    <citation type="journal article" date="2010" name="Nature">
        <title>Genome sequencing and analysis of the model grass Brachypodium distachyon.</title>
        <authorList>
            <consortium name="International Brachypodium Initiative"/>
        </authorList>
    </citation>
    <scope>NUCLEOTIDE SEQUENCE [LARGE SCALE GENOMIC DNA]</scope>
    <source>
        <strain evidence="2">Bd21</strain>
        <strain evidence="3">cv. Bd21</strain>
    </source>
</reference>
<dbReference type="EMBL" id="CM000880">
    <property type="protein sequence ID" value="KQK11957.1"/>
    <property type="molecule type" value="Genomic_DNA"/>
</dbReference>
<evidence type="ECO:0000313" key="2">
    <source>
        <dbReference type="EMBL" id="KQK11957.1"/>
    </source>
</evidence>
<dbReference type="EMBL" id="CM000880">
    <property type="protein sequence ID" value="PNT73746.1"/>
    <property type="molecule type" value="Genomic_DNA"/>
</dbReference>
<keyword evidence="1" id="KW-0812">Transmembrane</keyword>
<feature type="transmembrane region" description="Helical" evidence="1">
    <location>
        <begin position="80"/>
        <end position="98"/>
    </location>
</feature>
<evidence type="ECO:0000313" key="4">
    <source>
        <dbReference type="Proteomes" id="UP000008810"/>
    </source>
</evidence>
<dbReference type="EnsemblPlants" id="PNT73746">
    <property type="protein sequence ID" value="PNT73746"/>
    <property type="gene ID" value="BRADI_1g00642v3"/>
</dbReference>